<accession>A0ABT0Y823</accession>
<sequence length="343" mass="37638">MTAHPVAFVDEAYIRLPAHPGAYLFAAVLVDPQDLTTVIDAARHAARPHPEFHASDLYRRGHIQPIEDMLDTTEAHAGWTLTVAHIPLGKHLETARQTALTQLLQRLNEQKVRDVVLDTRASPREQLDTQLQGRKANPSDLPDLTTYRQLVRGRQINARMRLQHVDDRHQPALWLADVTAWAFQRMLVFDEPQWWSRVADVATIHDAATGRELQLPDSRTALPTGERDPRSLGPSAHNPLPAPAFYTLNGGTTNRAQGPGYHYTDLHAQARQAPATASASPIASSMRALAASIESLAAAIDRTATEQPTALGGRAPRAERQSPHPGEDPTSDLESGIAEPDIP</sequence>
<evidence type="ECO:0000313" key="2">
    <source>
        <dbReference type="EMBL" id="MCM4082197.1"/>
    </source>
</evidence>
<dbReference type="EMBL" id="JAMQOL010000047">
    <property type="protein sequence ID" value="MCM4082197.1"/>
    <property type="molecule type" value="Genomic_DNA"/>
</dbReference>
<keyword evidence="3" id="KW-1185">Reference proteome</keyword>
<proteinExistence type="predicted"/>
<evidence type="ECO:0000313" key="3">
    <source>
        <dbReference type="Proteomes" id="UP001523216"/>
    </source>
</evidence>
<name>A0ABT0Y823_9ACTN</name>
<comment type="caution">
    <text evidence="2">The sequence shown here is derived from an EMBL/GenBank/DDBJ whole genome shotgun (WGS) entry which is preliminary data.</text>
</comment>
<feature type="compositionally biased region" description="Basic and acidic residues" evidence="1">
    <location>
        <begin position="316"/>
        <end position="327"/>
    </location>
</feature>
<feature type="region of interest" description="Disordered" evidence="1">
    <location>
        <begin position="215"/>
        <end position="244"/>
    </location>
</feature>
<dbReference type="RefSeq" id="WP_251801917.1">
    <property type="nucleotide sequence ID" value="NZ_JAMQOL010000047.1"/>
</dbReference>
<reference evidence="2 3" key="1">
    <citation type="submission" date="2022-06" db="EMBL/GenBank/DDBJ databases">
        <title>Actinoplanes abujensis sp. nov., isolated from Nigerian arid soil.</title>
        <authorList>
            <person name="Ding P."/>
        </authorList>
    </citation>
    <scope>NUCLEOTIDE SEQUENCE [LARGE SCALE GENOMIC DNA]</scope>
    <source>
        <strain evidence="3">TRM88002</strain>
    </source>
</reference>
<evidence type="ECO:0008006" key="4">
    <source>
        <dbReference type="Google" id="ProtNLM"/>
    </source>
</evidence>
<evidence type="ECO:0000256" key="1">
    <source>
        <dbReference type="SAM" id="MobiDB-lite"/>
    </source>
</evidence>
<protein>
    <recommendedName>
        <fullName evidence="4">DUF3800 domain-containing protein</fullName>
    </recommendedName>
</protein>
<dbReference type="Proteomes" id="UP001523216">
    <property type="component" value="Unassembled WGS sequence"/>
</dbReference>
<feature type="region of interest" description="Disordered" evidence="1">
    <location>
        <begin position="303"/>
        <end position="343"/>
    </location>
</feature>
<organism evidence="2 3">
    <name type="scientific">Paractinoplanes hotanensis</name>
    <dbReference type="NCBI Taxonomy" id="2906497"/>
    <lineage>
        <taxon>Bacteria</taxon>
        <taxon>Bacillati</taxon>
        <taxon>Actinomycetota</taxon>
        <taxon>Actinomycetes</taxon>
        <taxon>Micromonosporales</taxon>
        <taxon>Micromonosporaceae</taxon>
        <taxon>Paractinoplanes</taxon>
    </lineage>
</organism>
<gene>
    <name evidence="2" type="ORF">LXN57_31990</name>
</gene>